<dbReference type="PANTHER" id="PTHR47804">
    <property type="entry name" value="60S RIBOSOMAL PROTEIN L19"/>
    <property type="match status" value="1"/>
</dbReference>
<dbReference type="EMBL" id="FNAF01000002">
    <property type="protein sequence ID" value="SDD23533.1"/>
    <property type="molecule type" value="Genomic_DNA"/>
</dbReference>
<feature type="transmembrane region" description="Helical" evidence="7">
    <location>
        <begin position="61"/>
        <end position="85"/>
    </location>
</feature>
<evidence type="ECO:0000256" key="6">
    <source>
        <dbReference type="SAM" id="MobiDB-lite"/>
    </source>
</evidence>
<feature type="transmembrane region" description="Helical" evidence="7">
    <location>
        <begin position="91"/>
        <end position="109"/>
    </location>
</feature>
<evidence type="ECO:0000313" key="9">
    <source>
        <dbReference type="Proteomes" id="UP000198995"/>
    </source>
</evidence>
<sequence>MANQEPNSSPFHMGMRIYKTGLAAFICLIFSKGLGGYPFFAVIAALICMKPTFEDSLKVGLHRVLGTIIGGVAGMVLLAVVTAAGIQQKDLLYDALVALVIMLLIKLIVSLNRSPSTVITCVTFCSILLMPLGQLSIVQYSLMRILDTLLGVFVALIINEVLPKHRLSAQEAADLEAKLEEQIEAQIVETMDQTMVDDLRRANEQNRQVPSEEASQPVKEERKNGS</sequence>
<evidence type="ECO:0000256" key="7">
    <source>
        <dbReference type="SAM" id="Phobius"/>
    </source>
</evidence>
<reference evidence="8 9" key="1">
    <citation type="submission" date="2016-10" db="EMBL/GenBank/DDBJ databases">
        <authorList>
            <person name="de Groot N.N."/>
        </authorList>
    </citation>
    <scope>NUCLEOTIDE SEQUENCE [LARGE SCALE GENOMIC DNA]</scope>
    <source>
        <strain evidence="8 9">DSM 20475</strain>
    </source>
</reference>
<keyword evidence="9" id="KW-1185">Reference proteome</keyword>
<evidence type="ECO:0000256" key="4">
    <source>
        <dbReference type="ARBA" id="ARBA00022989"/>
    </source>
</evidence>
<evidence type="ECO:0000256" key="3">
    <source>
        <dbReference type="ARBA" id="ARBA00022692"/>
    </source>
</evidence>
<dbReference type="PANTHER" id="PTHR47804:SF3">
    <property type="entry name" value="PROTEIN BRE4"/>
    <property type="match status" value="1"/>
</dbReference>
<accession>A0A1G6T3I3</accession>
<dbReference type="InterPro" id="IPR010343">
    <property type="entry name" value="ArAE_1"/>
</dbReference>
<evidence type="ECO:0000256" key="2">
    <source>
        <dbReference type="ARBA" id="ARBA00022475"/>
    </source>
</evidence>
<keyword evidence="4 7" id="KW-1133">Transmembrane helix</keyword>
<proteinExistence type="predicted"/>
<gene>
    <name evidence="8" type="ORF">SAMN04489866_10242</name>
</gene>
<dbReference type="Pfam" id="PF06081">
    <property type="entry name" value="ArAE_1"/>
    <property type="match status" value="1"/>
</dbReference>
<keyword evidence="2" id="KW-1003">Cell membrane</keyword>
<name>A0A1G6T3I3_PEPNI</name>
<protein>
    <submittedName>
        <fullName evidence="8">Aromatic acid exporter family member 1</fullName>
    </submittedName>
</protein>
<comment type="subcellular location">
    <subcellularLocation>
        <location evidence="1">Cell membrane</location>
        <topology evidence="1">Multi-pass membrane protein</topology>
    </subcellularLocation>
</comment>
<evidence type="ECO:0000256" key="1">
    <source>
        <dbReference type="ARBA" id="ARBA00004651"/>
    </source>
</evidence>
<dbReference type="Proteomes" id="UP000198995">
    <property type="component" value="Unassembled WGS sequence"/>
</dbReference>
<dbReference type="OrthoDB" id="1653617at2"/>
<feature type="transmembrane region" description="Helical" evidence="7">
    <location>
        <begin position="20"/>
        <end position="49"/>
    </location>
</feature>
<dbReference type="AlphaFoldDB" id="A0A1G6T3I3"/>
<organism evidence="8 9">
    <name type="scientific">Peptococcus niger</name>
    <dbReference type="NCBI Taxonomy" id="2741"/>
    <lineage>
        <taxon>Bacteria</taxon>
        <taxon>Bacillati</taxon>
        <taxon>Bacillota</taxon>
        <taxon>Clostridia</taxon>
        <taxon>Eubacteriales</taxon>
        <taxon>Peptococcaceae</taxon>
        <taxon>Peptococcus</taxon>
    </lineage>
</organism>
<dbReference type="RefSeq" id="WP_091791072.1">
    <property type="nucleotide sequence ID" value="NZ_FNAF01000002.1"/>
</dbReference>
<feature type="transmembrane region" description="Helical" evidence="7">
    <location>
        <begin position="116"/>
        <end position="137"/>
    </location>
</feature>
<dbReference type="STRING" id="2741.SAMN04489866_10242"/>
<feature type="region of interest" description="Disordered" evidence="6">
    <location>
        <begin position="199"/>
        <end position="226"/>
    </location>
</feature>
<dbReference type="InterPro" id="IPR052430">
    <property type="entry name" value="IVT-Associated"/>
</dbReference>
<dbReference type="GO" id="GO:0016020">
    <property type="term" value="C:membrane"/>
    <property type="evidence" value="ECO:0007669"/>
    <property type="project" value="UniProtKB-SubCell"/>
</dbReference>
<dbReference type="PRINTS" id="PR00173">
    <property type="entry name" value="EDTRNSPORT"/>
</dbReference>
<evidence type="ECO:0000256" key="5">
    <source>
        <dbReference type="ARBA" id="ARBA00023136"/>
    </source>
</evidence>
<evidence type="ECO:0000313" key="8">
    <source>
        <dbReference type="EMBL" id="SDD23533.1"/>
    </source>
</evidence>
<keyword evidence="3 7" id="KW-0812">Transmembrane</keyword>
<keyword evidence="5 7" id="KW-0472">Membrane</keyword>